<organism evidence="1 2">
    <name type="scientific">Nocardia aurantia</name>
    <dbReference type="NCBI Taxonomy" id="2585199"/>
    <lineage>
        <taxon>Bacteria</taxon>
        <taxon>Bacillati</taxon>
        <taxon>Actinomycetota</taxon>
        <taxon>Actinomycetes</taxon>
        <taxon>Mycobacteriales</taxon>
        <taxon>Nocardiaceae</taxon>
        <taxon>Nocardia</taxon>
    </lineage>
</organism>
<comment type="caution">
    <text evidence="1">The sequence shown here is derived from an EMBL/GenBank/DDBJ whole genome shotgun (WGS) entry which is preliminary data.</text>
</comment>
<dbReference type="Pfam" id="PF11209">
    <property type="entry name" value="LmeA"/>
    <property type="match status" value="1"/>
</dbReference>
<dbReference type="OrthoDB" id="3215846at2"/>
<reference evidence="1 2" key="1">
    <citation type="submission" date="2019-10" db="EMBL/GenBank/DDBJ databases">
        <title>Nocardia macrotermitis sp. nov. and Nocardia aurantia sp. nov., isolated from the gut of fungus growing-termite Macrotermes natalensis.</title>
        <authorList>
            <person name="Benndorf R."/>
            <person name="Schwitalla J."/>
            <person name="Martin K."/>
            <person name="De Beer W."/>
            <person name="Kaster A.-K."/>
            <person name="Vollmers J."/>
            <person name="Poulsen M."/>
            <person name="Beemelmanns C."/>
        </authorList>
    </citation>
    <scope>NUCLEOTIDE SEQUENCE [LARGE SCALE GENOMIC DNA]</scope>
    <source>
        <strain evidence="1 2">RB56</strain>
    </source>
</reference>
<proteinExistence type="predicted"/>
<protein>
    <recommendedName>
        <fullName evidence="3">DUF2993 domain-containing protein</fullName>
    </recommendedName>
</protein>
<evidence type="ECO:0008006" key="3">
    <source>
        <dbReference type="Google" id="ProtNLM"/>
    </source>
</evidence>
<dbReference type="RefSeq" id="WP_153345817.1">
    <property type="nucleotide sequence ID" value="NZ_WEGI01000010.1"/>
</dbReference>
<sequence length="237" mass="24928">MRALLILIVVLAIGLVVGDRVAVVVTQNEIGRKIAGEYELTQQPRVAINGFPFLTQAVEGTYHDIGIRVGDWSGENITVHDLDITLTDVSAPLDDVLHDRTSNFVAAQAAAKALVPYDTVRGFASKEVESLSYAPEGLRVIGTFPVEGVQVPATVIVTVAPVTDGIRITPVSVQSAAGGPTLSLSMVQSMLTFVVPLRQLPLGAQLTAIEPGPDGLRVTAVAHSVRFSEVPATTGGE</sequence>
<dbReference type="InterPro" id="IPR021373">
    <property type="entry name" value="DUF2993"/>
</dbReference>
<dbReference type="EMBL" id="WEGI01000010">
    <property type="protein sequence ID" value="MQY29232.1"/>
    <property type="molecule type" value="Genomic_DNA"/>
</dbReference>
<dbReference type="Proteomes" id="UP000431401">
    <property type="component" value="Unassembled WGS sequence"/>
</dbReference>
<keyword evidence="2" id="KW-1185">Reference proteome</keyword>
<evidence type="ECO:0000313" key="1">
    <source>
        <dbReference type="EMBL" id="MQY29232.1"/>
    </source>
</evidence>
<accession>A0A7K0DV40</accession>
<evidence type="ECO:0000313" key="2">
    <source>
        <dbReference type="Proteomes" id="UP000431401"/>
    </source>
</evidence>
<name>A0A7K0DV40_9NOCA</name>
<dbReference type="AlphaFoldDB" id="A0A7K0DV40"/>
<gene>
    <name evidence="1" type="ORF">NRB56_48220</name>
</gene>